<sequence>MAPEWKSAQKQSFAGLLKEAHNGYGDRVEEKKEIEEAKKLTAAEKKTEKESKEKNESPFVEEHNPKHSQLFLPELMAKINATNERKATRDATPLFKYNPHLIKHMVAGAPYTRPMCKKCTRDKKCRAHHEIYEGRTTVSLCRHTFLCLYWAVNDPVNEKGTWRIEIKDDLDTEKERKDHKRCDMYRPSERARELANRFVEDLRNERITRASHNAREKSKVRGVTVLRGSTRRAEIEIRALVGAWEGEKVQREIRGEEKKKKKENEWLAKERLAGTVKKVREMEQEKSGGGMMKRSKKARKGAVREDGGESEEKKGEREEVRVVEKKGARMQQKKRKIEEVEEGEVGETTTVSNAKRKERANVRASTPTPEPSPEPAPEPNPCTPSPPTPKCSMHSSPPSNHSSSPTPASPAESTENKRKRRSHRGSSSSLDSDTLHPAKRVKKVSFTPEVEAAPVVNRPRLKSLPYEADVGEVVVTAKEEEENEEEGEVVVQKEVEKFVEESTVVDDSTDHEDEVDYNDDEFE</sequence>
<feature type="compositionally biased region" description="Acidic residues" evidence="1">
    <location>
        <begin position="503"/>
        <end position="523"/>
    </location>
</feature>
<evidence type="ECO:0000313" key="2">
    <source>
        <dbReference type="EMBL" id="KAF2790067.1"/>
    </source>
</evidence>
<accession>A0A6A6X2B0</accession>
<evidence type="ECO:0000313" key="3">
    <source>
        <dbReference type="Proteomes" id="UP000799757"/>
    </source>
</evidence>
<name>A0A6A6X2B0_9PLEO</name>
<proteinExistence type="predicted"/>
<protein>
    <submittedName>
        <fullName evidence="2">Uncharacterized protein</fullName>
    </submittedName>
</protein>
<reference evidence="2" key="1">
    <citation type="journal article" date="2020" name="Stud. Mycol.">
        <title>101 Dothideomycetes genomes: a test case for predicting lifestyles and emergence of pathogens.</title>
        <authorList>
            <person name="Haridas S."/>
            <person name="Albert R."/>
            <person name="Binder M."/>
            <person name="Bloem J."/>
            <person name="Labutti K."/>
            <person name="Salamov A."/>
            <person name="Andreopoulos B."/>
            <person name="Baker S."/>
            <person name="Barry K."/>
            <person name="Bills G."/>
            <person name="Bluhm B."/>
            <person name="Cannon C."/>
            <person name="Castanera R."/>
            <person name="Culley D."/>
            <person name="Daum C."/>
            <person name="Ezra D."/>
            <person name="Gonzalez J."/>
            <person name="Henrissat B."/>
            <person name="Kuo A."/>
            <person name="Liang C."/>
            <person name="Lipzen A."/>
            <person name="Lutzoni F."/>
            <person name="Magnuson J."/>
            <person name="Mondo S."/>
            <person name="Nolan M."/>
            <person name="Ohm R."/>
            <person name="Pangilinan J."/>
            <person name="Park H.-J."/>
            <person name="Ramirez L."/>
            <person name="Alfaro M."/>
            <person name="Sun H."/>
            <person name="Tritt A."/>
            <person name="Yoshinaga Y."/>
            <person name="Zwiers L.-H."/>
            <person name="Turgeon B."/>
            <person name="Goodwin S."/>
            <person name="Spatafora J."/>
            <person name="Crous P."/>
            <person name="Grigoriev I."/>
        </authorList>
    </citation>
    <scope>NUCLEOTIDE SEQUENCE</scope>
    <source>
        <strain evidence="2">CBS 109.77</strain>
    </source>
</reference>
<evidence type="ECO:0000256" key="1">
    <source>
        <dbReference type="SAM" id="MobiDB-lite"/>
    </source>
</evidence>
<feature type="compositionally biased region" description="Low complexity" evidence="1">
    <location>
        <begin position="392"/>
        <end position="413"/>
    </location>
</feature>
<feature type="region of interest" description="Disordered" evidence="1">
    <location>
        <begin position="277"/>
        <end position="456"/>
    </location>
</feature>
<feature type="compositionally biased region" description="Pro residues" evidence="1">
    <location>
        <begin position="368"/>
        <end position="389"/>
    </location>
</feature>
<dbReference type="AlphaFoldDB" id="A0A6A6X2B0"/>
<dbReference type="Proteomes" id="UP000799757">
    <property type="component" value="Unassembled WGS sequence"/>
</dbReference>
<feature type="compositionally biased region" description="Basic and acidic residues" evidence="1">
    <location>
        <begin position="302"/>
        <end position="327"/>
    </location>
</feature>
<gene>
    <name evidence="2" type="ORF">K505DRAFT_420084</name>
</gene>
<feature type="compositionally biased region" description="Basic and acidic residues" evidence="1">
    <location>
        <begin position="277"/>
        <end position="286"/>
    </location>
</feature>
<dbReference type="EMBL" id="MU002096">
    <property type="protein sequence ID" value="KAF2790067.1"/>
    <property type="molecule type" value="Genomic_DNA"/>
</dbReference>
<dbReference type="OrthoDB" id="3800814at2759"/>
<organism evidence="2 3">
    <name type="scientific">Melanomma pulvis-pyrius CBS 109.77</name>
    <dbReference type="NCBI Taxonomy" id="1314802"/>
    <lineage>
        <taxon>Eukaryota</taxon>
        <taxon>Fungi</taxon>
        <taxon>Dikarya</taxon>
        <taxon>Ascomycota</taxon>
        <taxon>Pezizomycotina</taxon>
        <taxon>Dothideomycetes</taxon>
        <taxon>Pleosporomycetidae</taxon>
        <taxon>Pleosporales</taxon>
        <taxon>Melanommataceae</taxon>
        <taxon>Melanomma</taxon>
    </lineage>
</organism>
<feature type="region of interest" description="Disordered" evidence="1">
    <location>
        <begin position="501"/>
        <end position="523"/>
    </location>
</feature>
<keyword evidence="3" id="KW-1185">Reference proteome</keyword>
<feature type="region of interest" description="Disordered" evidence="1">
    <location>
        <begin position="20"/>
        <end position="64"/>
    </location>
</feature>